<comment type="caution">
    <text evidence="1">The sequence shown here is derived from an EMBL/GenBank/DDBJ whole genome shotgun (WGS) entry which is preliminary data.</text>
</comment>
<dbReference type="EMBL" id="JARKIK010000037">
    <property type="protein sequence ID" value="KAK8739375.1"/>
    <property type="molecule type" value="Genomic_DNA"/>
</dbReference>
<dbReference type="InterPro" id="IPR028043">
    <property type="entry name" value="PAAT-like"/>
</dbReference>
<keyword evidence="2" id="KW-1185">Reference proteome</keyword>
<gene>
    <name evidence="1" type="ORF">OTU49_003603</name>
</gene>
<reference evidence="1 2" key="1">
    <citation type="journal article" date="2024" name="BMC Genomics">
        <title>Genome assembly of redclaw crayfish (Cherax quadricarinatus) provides insights into its immune adaptation and hypoxia tolerance.</title>
        <authorList>
            <person name="Liu Z."/>
            <person name="Zheng J."/>
            <person name="Li H."/>
            <person name="Fang K."/>
            <person name="Wang S."/>
            <person name="He J."/>
            <person name="Zhou D."/>
            <person name="Weng S."/>
            <person name="Chi M."/>
            <person name="Gu Z."/>
            <person name="He J."/>
            <person name="Li F."/>
            <person name="Wang M."/>
        </authorList>
    </citation>
    <scope>NUCLEOTIDE SEQUENCE [LARGE SCALE GENOMIC DNA]</scope>
    <source>
        <strain evidence="1">ZL_2023a</strain>
    </source>
</reference>
<name>A0AAW0XI85_CHEQU</name>
<accession>A0AAW0XI85</accession>
<protein>
    <submittedName>
        <fullName evidence="1">Uncharacterized protein</fullName>
    </submittedName>
</protein>
<dbReference type="AlphaFoldDB" id="A0AAW0XI85"/>
<organism evidence="1 2">
    <name type="scientific">Cherax quadricarinatus</name>
    <name type="common">Australian red claw crayfish</name>
    <dbReference type="NCBI Taxonomy" id="27406"/>
    <lineage>
        <taxon>Eukaryota</taxon>
        <taxon>Metazoa</taxon>
        <taxon>Ecdysozoa</taxon>
        <taxon>Arthropoda</taxon>
        <taxon>Crustacea</taxon>
        <taxon>Multicrustacea</taxon>
        <taxon>Malacostraca</taxon>
        <taxon>Eumalacostraca</taxon>
        <taxon>Eucarida</taxon>
        <taxon>Decapoda</taxon>
        <taxon>Pleocyemata</taxon>
        <taxon>Astacidea</taxon>
        <taxon>Parastacoidea</taxon>
        <taxon>Parastacidae</taxon>
        <taxon>Cherax</taxon>
    </lineage>
</organism>
<dbReference type="Pfam" id="PF14958">
    <property type="entry name" value="PAAT-like"/>
    <property type="match status" value="1"/>
</dbReference>
<dbReference type="Proteomes" id="UP001445076">
    <property type="component" value="Unassembled WGS sequence"/>
</dbReference>
<proteinExistence type="predicted"/>
<evidence type="ECO:0000313" key="1">
    <source>
        <dbReference type="EMBL" id="KAK8739375.1"/>
    </source>
</evidence>
<feature type="non-terminal residue" evidence="1">
    <location>
        <position position="1"/>
    </location>
</feature>
<evidence type="ECO:0000313" key="2">
    <source>
        <dbReference type="Proteomes" id="UP001445076"/>
    </source>
</evidence>
<sequence length="522" mass="58302">NKAKMEATSNWTVENDLKLHQVIQETSSFPTGDLVDLLDEDKCFSLSRPATEQVDCCIRLVTKHEATSARRMQQGLKSKTKKLLLGITMLSEARVIEVYTGSHDEYCMTVQGKVMRDFEDSKIYKCEVRFDKLQEAVLLKLKGIFDVNSLWVYGFHVTIGVEAARQPGSRFGSDHLSSVLKEKDVQMSKQAMMFCQMLENYNSVNDSSKPFLGNNPMALMSMMLGPMMSESRSVMSGMETTGKHEVINKTLMNSCSDMGHTVQTQDMPKGDSVRGCELKTSLDLFANRPCLATNIQDETQFNLQNGIKNLVLDCEDGKFQENKVMFDQSSTENGEKSKDSPSYSDNFVEKLHALINDGNNTVDQQKLCPLLDIAFKAGTTSRDLMESAKDYFSKSSGVPDQARSNPLLGSQSKVPILSNNQHVVKLSPNGYSGSFGATKTTEEEGSMDLPTTGHQGVPEIRYCTGSNKVLLNCIEILIDKKLAVFEKRIMQKIEQKLLEKDKKDTIKLEKIEGLLSKLCDKL</sequence>